<keyword evidence="3" id="KW-1185">Reference proteome</keyword>
<evidence type="ECO:0008006" key="4">
    <source>
        <dbReference type="Google" id="ProtNLM"/>
    </source>
</evidence>
<sequence length="370" mass="40327">MTHSPFALSRHSTKGVAHRGLSLLAGLMPLMLISPAALAYEPNEGHHKLTQAAFNVLEKCNMPLSAELKQQVMAGNLAMDKGAGKLPDTLMDSDQAKALYPMKVRIHNWHFYHPDKTSDAQRLSGKTDMSMARLWQAGVTGLTEADSSQQGYYLGALIHLIQDVTVPAHTAPVYHGPKIIAWKPEFAPLVSYLGWGFRGLFSISDPIDTWPVSTQTGMRCPQLDGIASEPGVSAALSQLRDTTARQTLTALTAPMAGCNQRWGIFWQQDIGHKYFSGYNQQLKHIDKMGDFTINDQRCTPDYQGFVAGRHKAAVDATVVALGIWLKQSGALNQSAALKEGANKSSHSSGFDSSDSSRHSTEGMPRPAEVE</sequence>
<dbReference type="SUPFAM" id="SSF48537">
    <property type="entry name" value="Phospholipase C/P1 nuclease"/>
    <property type="match status" value="1"/>
</dbReference>
<dbReference type="Gene3D" id="1.10.575.10">
    <property type="entry name" value="P1 Nuclease"/>
    <property type="match status" value="1"/>
</dbReference>
<feature type="compositionally biased region" description="Low complexity" evidence="1">
    <location>
        <begin position="344"/>
        <end position="353"/>
    </location>
</feature>
<evidence type="ECO:0000313" key="2">
    <source>
        <dbReference type="EMBL" id="MCH4294694.1"/>
    </source>
</evidence>
<dbReference type="AlphaFoldDB" id="A0AAJ1EY34"/>
<evidence type="ECO:0000313" key="3">
    <source>
        <dbReference type="Proteomes" id="UP001297581"/>
    </source>
</evidence>
<dbReference type="GO" id="GO:0016788">
    <property type="term" value="F:hydrolase activity, acting on ester bonds"/>
    <property type="evidence" value="ECO:0007669"/>
    <property type="project" value="InterPro"/>
</dbReference>
<evidence type="ECO:0000256" key="1">
    <source>
        <dbReference type="SAM" id="MobiDB-lite"/>
    </source>
</evidence>
<reference evidence="2 3" key="1">
    <citation type="submission" date="2022-02" db="EMBL/GenBank/DDBJ databases">
        <title>The genome sequence of Shewanella sp. 3B26.</title>
        <authorList>
            <person name="Du J."/>
        </authorList>
    </citation>
    <scope>NUCLEOTIDE SEQUENCE [LARGE SCALE GENOMIC DNA]</scope>
    <source>
        <strain evidence="2 3">3B26</strain>
    </source>
</reference>
<feature type="region of interest" description="Disordered" evidence="1">
    <location>
        <begin position="336"/>
        <end position="370"/>
    </location>
</feature>
<proteinExistence type="predicted"/>
<dbReference type="EMBL" id="JAKUDL010000003">
    <property type="protein sequence ID" value="MCH4294694.1"/>
    <property type="molecule type" value="Genomic_DNA"/>
</dbReference>
<accession>A0AAJ1EY34</accession>
<gene>
    <name evidence="2" type="ORF">MJ923_10320</name>
</gene>
<protein>
    <recommendedName>
        <fullName evidence="4">Phospholipase</fullName>
    </recommendedName>
</protein>
<organism evidence="2 3">
    <name type="scientific">Shewanella zhuhaiensis</name>
    <dbReference type="NCBI Taxonomy" id="2919576"/>
    <lineage>
        <taxon>Bacteria</taxon>
        <taxon>Pseudomonadati</taxon>
        <taxon>Pseudomonadota</taxon>
        <taxon>Gammaproteobacteria</taxon>
        <taxon>Alteromonadales</taxon>
        <taxon>Shewanellaceae</taxon>
        <taxon>Shewanella</taxon>
    </lineage>
</organism>
<dbReference type="InterPro" id="IPR008947">
    <property type="entry name" value="PLipase_C/P1_nuclease_dom_sf"/>
</dbReference>
<dbReference type="Proteomes" id="UP001297581">
    <property type="component" value="Unassembled WGS sequence"/>
</dbReference>
<dbReference type="RefSeq" id="WP_240591005.1">
    <property type="nucleotide sequence ID" value="NZ_JAKUDL010000003.1"/>
</dbReference>
<comment type="caution">
    <text evidence="2">The sequence shown here is derived from an EMBL/GenBank/DDBJ whole genome shotgun (WGS) entry which is preliminary data.</text>
</comment>
<name>A0AAJ1EY34_9GAMM</name>